<evidence type="ECO:0000256" key="4">
    <source>
        <dbReference type="ARBA" id="ARBA00022475"/>
    </source>
</evidence>
<keyword evidence="5 8" id="KW-0812">Transmembrane</keyword>
<dbReference type="Proteomes" id="UP000811255">
    <property type="component" value="Unassembled WGS sequence"/>
</dbReference>
<evidence type="ECO:0000256" key="6">
    <source>
        <dbReference type="ARBA" id="ARBA00022989"/>
    </source>
</evidence>
<dbReference type="RefSeq" id="WP_214534959.1">
    <property type="nucleotide sequence ID" value="NZ_JAHFVK010000001.1"/>
</dbReference>
<accession>A0ABS5W3G0</accession>
<feature type="transmembrane region" description="Helical" evidence="8">
    <location>
        <begin position="176"/>
        <end position="200"/>
    </location>
</feature>
<sequence length="375" mass="41627">MREVWHIFHLGIKELISLSRDPVLIFLILYTFTFSVYTPSKSAVMDVVNASIAIVDEDSSEASRAVHDAMLPPLFLPPRLIDFAEINPDMDRGRYTFVINIPPEFQDELAEDGFPDVQIITDATAMSQAGRGPGYISAIINSTVEPYWSGRGNPDNQPLVGLQTRARFNPNMLQGWFVAINQLINNISVLAIFLCGAAVLREREHGNIEHLLVMPLRPYELMFAKIWANGLVVIVAAMASLFLVVKGLIGVPISGSIPLFAFGLMVYLFSVTALGIMLSTMVRSMPQFGLLAFPTFIVMSLLSGGQTPLESMPVPLQKIMQFVPSTHFVSFSQAVLFRDATPAMVWPLLAKMFLIGMAYTFFTLTRFRKMLAAIQ</sequence>
<feature type="transmembrane region" description="Helical" evidence="8">
    <location>
        <begin position="257"/>
        <end position="276"/>
    </location>
</feature>
<evidence type="ECO:0000256" key="5">
    <source>
        <dbReference type="ARBA" id="ARBA00022692"/>
    </source>
</evidence>
<comment type="caution">
    <text evidence="10">The sequence shown here is derived from an EMBL/GenBank/DDBJ whole genome shotgun (WGS) entry which is preliminary data.</text>
</comment>
<proteinExistence type="inferred from homology"/>
<dbReference type="PROSITE" id="PS51012">
    <property type="entry name" value="ABC_TM2"/>
    <property type="match status" value="1"/>
</dbReference>
<evidence type="ECO:0000256" key="3">
    <source>
        <dbReference type="ARBA" id="ARBA00022448"/>
    </source>
</evidence>
<evidence type="ECO:0000256" key="8">
    <source>
        <dbReference type="SAM" id="Phobius"/>
    </source>
</evidence>
<keyword evidence="7 8" id="KW-0472">Membrane</keyword>
<keyword evidence="6 8" id="KW-1133">Transmembrane helix</keyword>
<feature type="transmembrane region" description="Helical" evidence="8">
    <location>
        <begin position="288"/>
        <end position="305"/>
    </location>
</feature>
<keyword evidence="3" id="KW-0813">Transport</keyword>
<dbReference type="EMBL" id="JAHFVK010000001">
    <property type="protein sequence ID" value="MBT2133647.1"/>
    <property type="molecule type" value="Genomic_DNA"/>
</dbReference>
<evidence type="ECO:0000256" key="2">
    <source>
        <dbReference type="ARBA" id="ARBA00007783"/>
    </source>
</evidence>
<name>A0ABS5W3G0_9SPHN</name>
<dbReference type="Pfam" id="PF12698">
    <property type="entry name" value="ABC2_membrane_3"/>
    <property type="match status" value="1"/>
</dbReference>
<keyword evidence="11" id="KW-1185">Reference proteome</keyword>
<organism evidence="10 11">
    <name type="scientific">Croceibacterium selenioxidans</name>
    <dbReference type="NCBI Taxonomy" id="2838833"/>
    <lineage>
        <taxon>Bacteria</taxon>
        <taxon>Pseudomonadati</taxon>
        <taxon>Pseudomonadota</taxon>
        <taxon>Alphaproteobacteria</taxon>
        <taxon>Sphingomonadales</taxon>
        <taxon>Erythrobacteraceae</taxon>
        <taxon>Croceibacterium</taxon>
    </lineage>
</organism>
<keyword evidence="4" id="KW-1003">Cell membrane</keyword>
<gene>
    <name evidence="10" type="ORF">KK137_04805</name>
</gene>
<evidence type="ECO:0000313" key="10">
    <source>
        <dbReference type="EMBL" id="MBT2133647.1"/>
    </source>
</evidence>
<evidence type="ECO:0000256" key="1">
    <source>
        <dbReference type="ARBA" id="ARBA00004651"/>
    </source>
</evidence>
<evidence type="ECO:0000313" key="11">
    <source>
        <dbReference type="Proteomes" id="UP000811255"/>
    </source>
</evidence>
<comment type="subcellular location">
    <subcellularLocation>
        <location evidence="1">Cell membrane</location>
        <topology evidence="1">Multi-pass membrane protein</topology>
    </subcellularLocation>
</comment>
<comment type="similarity">
    <text evidence="2">Belongs to the ABC-2 integral membrane protein family.</text>
</comment>
<dbReference type="PANTHER" id="PTHR30294">
    <property type="entry name" value="MEMBRANE COMPONENT OF ABC TRANSPORTER YHHJ-RELATED"/>
    <property type="match status" value="1"/>
</dbReference>
<dbReference type="InterPro" id="IPR013525">
    <property type="entry name" value="ABC2_TM"/>
</dbReference>
<feature type="transmembrane region" description="Helical" evidence="8">
    <location>
        <begin position="344"/>
        <end position="362"/>
    </location>
</feature>
<dbReference type="InterPro" id="IPR047817">
    <property type="entry name" value="ABC2_TM_bact-type"/>
</dbReference>
<reference evidence="10 11" key="1">
    <citation type="submission" date="2021-05" db="EMBL/GenBank/DDBJ databases">
        <title>Croceibacterium sp. LX-88 genome sequence.</title>
        <authorList>
            <person name="Luo X."/>
        </authorList>
    </citation>
    <scope>NUCLEOTIDE SEQUENCE [LARGE SCALE GENOMIC DNA]</scope>
    <source>
        <strain evidence="10 11">LX-88</strain>
    </source>
</reference>
<dbReference type="Gene3D" id="3.40.1710.10">
    <property type="entry name" value="abc type-2 transporter like domain"/>
    <property type="match status" value="1"/>
</dbReference>
<protein>
    <submittedName>
        <fullName evidence="10">ABC transporter permease</fullName>
    </submittedName>
</protein>
<evidence type="ECO:0000256" key="7">
    <source>
        <dbReference type="ARBA" id="ARBA00023136"/>
    </source>
</evidence>
<feature type="transmembrane region" description="Helical" evidence="8">
    <location>
        <begin position="221"/>
        <end position="245"/>
    </location>
</feature>
<dbReference type="InterPro" id="IPR051449">
    <property type="entry name" value="ABC-2_transporter_component"/>
</dbReference>
<dbReference type="PANTHER" id="PTHR30294:SF47">
    <property type="entry name" value="INNER MEMBRANE TRANSPORT PERMEASE YHHJ"/>
    <property type="match status" value="1"/>
</dbReference>
<evidence type="ECO:0000259" key="9">
    <source>
        <dbReference type="PROSITE" id="PS51012"/>
    </source>
</evidence>
<feature type="domain" description="ABC transmembrane type-2" evidence="9">
    <location>
        <begin position="137"/>
        <end position="370"/>
    </location>
</feature>